<sequence length="110" mass="11936">MPLSLSPPISPLKPISSSVTPPSIISHISPSLSRLQSLPPSLHSVSPFTLYLSPPISIGRDSTIHSLSHLSLSLSPPISAATPPSNLFLETHPLPPTQLPRRPYPRLWNW</sequence>
<accession>A0AA88DB33</accession>
<keyword evidence="3" id="KW-1185">Reference proteome</keyword>
<reference evidence="2" key="1">
    <citation type="submission" date="2023-07" db="EMBL/GenBank/DDBJ databases">
        <title>draft genome sequence of fig (Ficus carica).</title>
        <authorList>
            <person name="Takahashi T."/>
            <person name="Nishimura K."/>
        </authorList>
    </citation>
    <scope>NUCLEOTIDE SEQUENCE</scope>
</reference>
<dbReference type="AlphaFoldDB" id="A0AA88DB33"/>
<evidence type="ECO:0000313" key="3">
    <source>
        <dbReference type="Proteomes" id="UP001187192"/>
    </source>
</evidence>
<evidence type="ECO:0000256" key="1">
    <source>
        <dbReference type="SAM" id="MobiDB-lite"/>
    </source>
</evidence>
<dbReference type="EMBL" id="BTGU01000042">
    <property type="protein sequence ID" value="GMN52658.1"/>
    <property type="molecule type" value="Genomic_DNA"/>
</dbReference>
<gene>
    <name evidence="2" type="ORF">TIFTF001_021810</name>
</gene>
<organism evidence="2 3">
    <name type="scientific">Ficus carica</name>
    <name type="common">Common fig</name>
    <dbReference type="NCBI Taxonomy" id="3494"/>
    <lineage>
        <taxon>Eukaryota</taxon>
        <taxon>Viridiplantae</taxon>
        <taxon>Streptophyta</taxon>
        <taxon>Embryophyta</taxon>
        <taxon>Tracheophyta</taxon>
        <taxon>Spermatophyta</taxon>
        <taxon>Magnoliopsida</taxon>
        <taxon>eudicotyledons</taxon>
        <taxon>Gunneridae</taxon>
        <taxon>Pentapetalae</taxon>
        <taxon>rosids</taxon>
        <taxon>fabids</taxon>
        <taxon>Rosales</taxon>
        <taxon>Moraceae</taxon>
        <taxon>Ficeae</taxon>
        <taxon>Ficus</taxon>
    </lineage>
</organism>
<proteinExistence type="predicted"/>
<name>A0AA88DB33_FICCA</name>
<dbReference type="Proteomes" id="UP001187192">
    <property type="component" value="Unassembled WGS sequence"/>
</dbReference>
<protein>
    <submittedName>
        <fullName evidence="2">Uncharacterized protein</fullName>
    </submittedName>
</protein>
<comment type="caution">
    <text evidence="2">The sequence shown here is derived from an EMBL/GenBank/DDBJ whole genome shotgun (WGS) entry which is preliminary data.</text>
</comment>
<evidence type="ECO:0000313" key="2">
    <source>
        <dbReference type="EMBL" id="GMN52658.1"/>
    </source>
</evidence>
<feature type="region of interest" description="Disordered" evidence="1">
    <location>
        <begin position="1"/>
        <end position="20"/>
    </location>
</feature>